<dbReference type="InterPro" id="IPR013083">
    <property type="entry name" value="Znf_RING/FYVE/PHD"/>
</dbReference>
<evidence type="ECO:0000256" key="1">
    <source>
        <dbReference type="SAM" id="Coils"/>
    </source>
</evidence>
<dbReference type="Gene3D" id="3.30.40.10">
    <property type="entry name" value="Zinc/RING finger domain, C3HC4 (zinc finger)"/>
    <property type="match status" value="1"/>
</dbReference>
<reference evidence="3 4" key="1">
    <citation type="submission" date="2025-04" db="UniProtKB">
        <authorList>
            <consortium name="RefSeq"/>
        </authorList>
    </citation>
    <scope>IDENTIFICATION</scope>
    <source>
        <tissue evidence="3 4">Whole insect</tissue>
    </source>
</reference>
<protein>
    <submittedName>
        <fullName evidence="3 4">Uncharacterized protein LOC114334099</fullName>
    </submittedName>
</protein>
<keyword evidence="1" id="KW-0175">Coiled coil</keyword>
<dbReference type="CDD" id="cd15489">
    <property type="entry name" value="PHD_SF"/>
    <property type="match status" value="1"/>
</dbReference>
<organism evidence="3">
    <name type="scientific">Diabrotica virgifera virgifera</name>
    <name type="common">western corn rootworm</name>
    <dbReference type="NCBI Taxonomy" id="50390"/>
    <lineage>
        <taxon>Eukaryota</taxon>
        <taxon>Metazoa</taxon>
        <taxon>Ecdysozoa</taxon>
        <taxon>Arthropoda</taxon>
        <taxon>Hexapoda</taxon>
        <taxon>Insecta</taxon>
        <taxon>Pterygota</taxon>
        <taxon>Neoptera</taxon>
        <taxon>Endopterygota</taxon>
        <taxon>Coleoptera</taxon>
        <taxon>Polyphaga</taxon>
        <taxon>Cucujiformia</taxon>
        <taxon>Chrysomeloidea</taxon>
        <taxon>Chrysomelidae</taxon>
        <taxon>Galerucinae</taxon>
        <taxon>Diabroticina</taxon>
        <taxon>Diabroticites</taxon>
        <taxon>Diabrotica</taxon>
    </lineage>
</organism>
<feature type="domain" description="Phorbol-ester/DAG-type" evidence="2">
    <location>
        <begin position="1"/>
        <end position="47"/>
    </location>
</feature>
<dbReference type="SUPFAM" id="SSF57903">
    <property type="entry name" value="FYVE/PHD zinc finger"/>
    <property type="match status" value="1"/>
</dbReference>
<dbReference type="InterPro" id="IPR011011">
    <property type="entry name" value="Znf_FYVE_PHD"/>
</dbReference>
<evidence type="ECO:0000313" key="4">
    <source>
        <dbReference type="RefSeq" id="XP_028139919.1"/>
    </source>
</evidence>
<dbReference type="InterPro" id="IPR002219">
    <property type="entry name" value="PKC_DAG/PE"/>
</dbReference>
<name>A0A6P7G4K3_DIAVI</name>
<dbReference type="RefSeq" id="XP_028139919.1">
    <property type="nucleotide sequence ID" value="XM_028284118.1"/>
</dbReference>
<feature type="coiled-coil region" evidence="1">
    <location>
        <begin position="77"/>
        <end position="104"/>
    </location>
</feature>
<dbReference type="RefSeq" id="XP_028139918.1">
    <property type="nucleotide sequence ID" value="XM_028284117.1"/>
</dbReference>
<sequence length="264" mass="30187">MPTSQTCANCLKAINDRERSALQCDACKRGIHLACTELLQDDRITRCKVRGIKIICNSCSSNIEAFSNLKSILKEYNDDLQLKISQIDEKIAEITTKFNDLEIKLSSADQHSSPQFAENIANEAVDRINRAKNVIVRGVPESTGDIQTKKDEDKKFLEEILSAVECNATPVTFFRVGKVGDRFPRMIKMVMNNEYEAKQILRNKRKLLEKTKTKNVSIVDDKTPMQVNFLKELRSELETRKENGEQNLTIKYIRGIPKITNFRQ</sequence>
<evidence type="ECO:0000313" key="3">
    <source>
        <dbReference type="RefSeq" id="XP_028139918.1"/>
    </source>
</evidence>
<gene>
    <name evidence="3 4" type="primary">LOC114334099</name>
</gene>
<dbReference type="AlphaFoldDB" id="A0A6P7G4K3"/>
<evidence type="ECO:0000259" key="2">
    <source>
        <dbReference type="PROSITE" id="PS50081"/>
    </source>
</evidence>
<proteinExistence type="predicted"/>
<dbReference type="PROSITE" id="PS50081">
    <property type="entry name" value="ZF_DAG_PE_2"/>
    <property type="match status" value="1"/>
</dbReference>
<accession>A0A6P7G4K3</accession>